<evidence type="ECO:0000313" key="2">
    <source>
        <dbReference type="Proteomes" id="UP000092024"/>
    </source>
</evidence>
<dbReference type="Pfam" id="PF10946">
    <property type="entry name" value="DUF2625"/>
    <property type="match status" value="1"/>
</dbReference>
<dbReference type="EMBL" id="LYPA01000072">
    <property type="protein sequence ID" value="OBR63488.1"/>
    <property type="molecule type" value="Genomic_DNA"/>
</dbReference>
<dbReference type="RefSeq" id="WP_068686338.1">
    <property type="nucleotide sequence ID" value="NZ_LYPA01000072.1"/>
</dbReference>
<organism evidence="1 2">
    <name type="scientific">Paenibacillus oryzae</name>
    <dbReference type="NCBI Taxonomy" id="1844972"/>
    <lineage>
        <taxon>Bacteria</taxon>
        <taxon>Bacillati</taxon>
        <taxon>Bacillota</taxon>
        <taxon>Bacilli</taxon>
        <taxon>Bacillales</taxon>
        <taxon>Paenibacillaceae</taxon>
        <taxon>Paenibacillus</taxon>
    </lineage>
</organism>
<keyword evidence="2" id="KW-1185">Reference proteome</keyword>
<dbReference type="STRING" id="1844972.A7K91_17180"/>
<accession>A0A1A5YD12</accession>
<dbReference type="AlphaFoldDB" id="A0A1A5YD12"/>
<name>A0A1A5YD12_9BACL</name>
<comment type="caution">
    <text evidence="1">The sequence shown here is derived from an EMBL/GenBank/DDBJ whole genome shotgun (WGS) entry which is preliminary data.</text>
</comment>
<proteinExistence type="predicted"/>
<evidence type="ECO:0000313" key="1">
    <source>
        <dbReference type="EMBL" id="OBR63488.1"/>
    </source>
</evidence>
<reference evidence="1 2" key="1">
    <citation type="submission" date="2016-05" db="EMBL/GenBank/DDBJ databases">
        <title>Paenibacillus oryzae. sp. nov., isolated from the rice root.</title>
        <authorList>
            <person name="Zhang J."/>
            <person name="Zhang X."/>
        </authorList>
    </citation>
    <scope>NUCLEOTIDE SEQUENCE [LARGE SCALE GENOMIC DNA]</scope>
    <source>
        <strain evidence="1 2">1DrF-4</strain>
    </source>
</reference>
<dbReference type="OrthoDB" id="1550811at2"/>
<dbReference type="Proteomes" id="UP000092024">
    <property type="component" value="Unassembled WGS sequence"/>
</dbReference>
<gene>
    <name evidence="1" type="ORF">A7K91_17180</name>
</gene>
<protein>
    <submittedName>
        <fullName evidence="1">Sugar phosphate permease</fullName>
    </submittedName>
</protein>
<dbReference type="InterPro" id="IPR021239">
    <property type="entry name" value="DUF2625"/>
</dbReference>
<sequence length="215" mass="23474">MERNNEWISEDNHAWDELKELLDGGSNACVCLPAQRNEADFTLRRLGVSTASYLGAIAYETGGILVDSGWVCLLGAGGEGIQGGLLSWNGLNNEDAAEPVPGMLVVAYDAAGGFFAMDTGRFGGSGQIYYFAPDTMEWENTELAYSGFVNWLANGDLARFYETFRWEGWQEEMTKLQSGQVFSYFPPLWSKEGGGESSSKSPVSVFDAWGIVLKA</sequence>